<evidence type="ECO:0000256" key="2">
    <source>
        <dbReference type="ARBA" id="ARBA00007324"/>
    </source>
</evidence>
<dbReference type="GO" id="GO:0005787">
    <property type="term" value="C:signal peptidase complex"/>
    <property type="evidence" value="ECO:0007669"/>
    <property type="project" value="UniProtKB-UniRule"/>
</dbReference>
<dbReference type="InterPro" id="IPR000640">
    <property type="entry name" value="EFG_V-like"/>
</dbReference>
<comment type="caution">
    <text evidence="10">The sequence shown here is derived from an EMBL/GenBank/DDBJ whole genome shotgun (WGS) entry which is preliminary data.</text>
</comment>
<dbReference type="CDD" id="cd04096">
    <property type="entry name" value="eEF2_snRNP_like_C"/>
    <property type="match status" value="1"/>
</dbReference>
<feature type="transmembrane region" description="Helical" evidence="8">
    <location>
        <begin position="172"/>
        <end position="192"/>
    </location>
</feature>
<dbReference type="InterPro" id="IPR009582">
    <property type="entry name" value="Spc2/SPCS2"/>
</dbReference>
<reference evidence="10 11" key="1">
    <citation type="submission" date="2020-02" db="EMBL/GenBank/DDBJ databases">
        <title>Draft genome sequence of Haematococcus lacustris strain NIES-144.</title>
        <authorList>
            <person name="Morimoto D."/>
            <person name="Nakagawa S."/>
            <person name="Yoshida T."/>
            <person name="Sawayama S."/>
        </authorList>
    </citation>
    <scope>NUCLEOTIDE SEQUENCE [LARGE SCALE GENOMIC DNA]</scope>
    <source>
        <strain evidence="10 11">NIES-144</strain>
    </source>
</reference>
<dbReference type="GO" id="GO:0006465">
    <property type="term" value="P:signal peptide processing"/>
    <property type="evidence" value="ECO:0007669"/>
    <property type="project" value="UniProtKB-UniRule"/>
</dbReference>
<comment type="function">
    <text evidence="8">Component of the signal peptidase complex (SPC) which catalyzes the cleavage of N-terminal signal sequences from nascent proteins as they are translocated into the lumen of the endoplasmic reticulum. Enhances the enzymatic activity of SPC and facilitates the interactions between different components of the translocation site.</text>
</comment>
<sequence length="286" mass="30997">VEVRVSGQGGPSGLAADLQEDVYGPFSGQVMTSVAACCRRALTEAEPRLVEAMYLCAIQTSAEALSGVYAVLYRRRARVLREEMREGSDIFLIHAHLPVEASFGLADELRRKSSGAASASLLLSHWERLAVVIDAGFEENLFISNIKIALGLAAIGFALLAQFGPGKFPSNWWMVAGCVTAYCAVTVILNWFSYKYEGDSYLVTKPSRAGEPGPRLSSRLPKYDDKYTLVISSTLNRKAAGHKEVSLTASVADFFHADGYLSDAAFKPRVEALLKEYGNAGTKKAT</sequence>
<evidence type="ECO:0000256" key="5">
    <source>
        <dbReference type="ARBA" id="ARBA00022824"/>
    </source>
</evidence>
<dbReference type="GO" id="GO:0042256">
    <property type="term" value="P:cytosolic ribosome assembly"/>
    <property type="evidence" value="ECO:0007669"/>
    <property type="project" value="TreeGrafter"/>
</dbReference>
<dbReference type="GO" id="GO:0005829">
    <property type="term" value="C:cytosol"/>
    <property type="evidence" value="ECO:0007669"/>
    <property type="project" value="TreeGrafter"/>
</dbReference>
<feature type="non-terminal residue" evidence="10">
    <location>
        <position position="1"/>
    </location>
</feature>
<keyword evidence="5 8" id="KW-0256">Endoplasmic reticulum</keyword>
<evidence type="ECO:0000256" key="7">
    <source>
        <dbReference type="ARBA" id="ARBA00023136"/>
    </source>
</evidence>
<dbReference type="SMART" id="SM00838">
    <property type="entry name" value="EFG_C"/>
    <property type="match status" value="1"/>
</dbReference>
<evidence type="ECO:0000313" key="11">
    <source>
        <dbReference type="Proteomes" id="UP000485058"/>
    </source>
</evidence>
<keyword evidence="4 8" id="KW-0812">Transmembrane</keyword>
<gene>
    <name evidence="10" type="ORF">HaLaN_02627</name>
</gene>
<dbReference type="PANTHER" id="PTHR42908">
    <property type="entry name" value="TRANSLATION ELONGATION FACTOR-RELATED"/>
    <property type="match status" value="1"/>
</dbReference>
<dbReference type="AlphaFoldDB" id="A0A699YEK1"/>
<feature type="domain" description="Elongation factor EFG" evidence="9">
    <location>
        <begin position="48"/>
        <end position="137"/>
    </location>
</feature>
<dbReference type="Proteomes" id="UP000485058">
    <property type="component" value="Unassembled WGS sequence"/>
</dbReference>
<evidence type="ECO:0000256" key="3">
    <source>
        <dbReference type="ARBA" id="ARBA00017057"/>
    </source>
</evidence>
<evidence type="ECO:0000256" key="6">
    <source>
        <dbReference type="ARBA" id="ARBA00022989"/>
    </source>
</evidence>
<keyword evidence="11" id="KW-1185">Reference proteome</keyword>
<evidence type="ECO:0000256" key="1">
    <source>
        <dbReference type="ARBA" id="ARBA00004477"/>
    </source>
</evidence>
<evidence type="ECO:0000313" key="10">
    <source>
        <dbReference type="EMBL" id="GFH07775.1"/>
    </source>
</evidence>
<evidence type="ECO:0000259" key="9">
    <source>
        <dbReference type="SMART" id="SM00838"/>
    </source>
</evidence>
<keyword evidence="7 8" id="KW-0472">Membrane</keyword>
<dbReference type="GO" id="GO:0043022">
    <property type="term" value="F:ribosome binding"/>
    <property type="evidence" value="ECO:0007669"/>
    <property type="project" value="TreeGrafter"/>
</dbReference>
<evidence type="ECO:0000256" key="4">
    <source>
        <dbReference type="ARBA" id="ARBA00022692"/>
    </source>
</evidence>
<dbReference type="GO" id="GO:0008233">
    <property type="term" value="F:peptidase activity"/>
    <property type="evidence" value="ECO:0007669"/>
    <property type="project" value="UniProtKB-UniRule"/>
</dbReference>
<dbReference type="GO" id="GO:1990904">
    <property type="term" value="C:ribonucleoprotein complex"/>
    <property type="evidence" value="ECO:0007669"/>
    <property type="project" value="TreeGrafter"/>
</dbReference>
<protein>
    <recommendedName>
        <fullName evidence="3 8">Signal peptidase complex subunit 2</fullName>
    </recommendedName>
</protein>
<dbReference type="PANTHER" id="PTHR42908:SF3">
    <property type="entry name" value="ELONGATION FACTOR-LIKE GTPASE 1"/>
    <property type="match status" value="1"/>
</dbReference>
<comment type="subcellular location">
    <subcellularLocation>
        <location evidence="1 8">Endoplasmic reticulum membrane</location>
        <topology evidence="1 8">Multi-pass membrane protein</topology>
    </subcellularLocation>
</comment>
<comment type="similarity">
    <text evidence="2 8">Belongs to the SPCS2 family.</text>
</comment>
<dbReference type="InterPro" id="IPR035647">
    <property type="entry name" value="EFG_III/V"/>
</dbReference>
<dbReference type="Gene3D" id="3.30.70.240">
    <property type="match status" value="1"/>
</dbReference>
<organism evidence="10 11">
    <name type="scientific">Haematococcus lacustris</name>
    <name type="common">Green alga</name>
    <name type="synonym">Haematococcus pluvialis</name>
    <dbReference type="NCBI Taxonomy" id="44745"/>
    <lineage>
        <taxon>Eukaryota</taxon>
        <taxon>Viridiplantae</taxon>
        <taxon>Chlorophyta</taxon>
        <taxon>core chlorophytes</taxon>
        <taxon>Chlorophyceae</taxon>
        <taxon>CS clade</taxon>
        <taxon>Chlamydomonadales</taxon>
        <taxon>Haematococcaceae</taxon>
        <taxon>Haematococcus</taxon>
    </lineage>
</organism>
<evidence type="ECO:0000256" key="8">
    <source>
        <dbReference type="RuleBase" id="RU368033"/>
    </source>
</evidence>
<dbReference type="EMBL" id="BLLF01000115">
    <property type="protein sequence ID" value="GFH07775.1"/>
    <property type="molecule type" value="Genomic_DNA"/>
</dbReference>
<proteinExistence type="inferred from homology"/>
<dbReference type="Pfam" id="PF00679">
    <property type="entry name" value="EFG_C"/>
    <property type="match status" value="1"/>
</dbReference>
<name>A0A699YEK1_HAELA</name>
<dbReference type="SUPFAM" id="SSF54980">
    <property type="entry name" value="EF-G C-terminal domain-like"/>
    <property type="match status" value="1"/>
</dbReference>
<dbReference type="GO" id="GO:0003924">
    <property type="term" value="F:GTPase activity"/>
    <property type="evidence" value="ECO:0007669"/>
    <property type="project" value="TreeGrafter"/>
</dbReference>
<feature type="transmembrane region" description="Helical" evidence="8">
    <location>
        <begin position="148"/>
        <end position="166"/>
    </location>
</feature>
<dbReference type="Pfam" id="PF06703">
    <property type="entry name" value="SPC25"/>
    <property type="match status" value="1"/>
</dbReference>
<keyword evidence="6 8" id="KW-1133">Transmembrane helix</keyword>
<accession>A0A699YEK1</accession>